<dbReference type="PANTHER" id="PTHR30383">
    <property type="entry name" value="THIOESTERASE 1/PROTEASE 1/LYSOPHOSPHOLIPASE L1"/>
    <property type="match status" value="1"/>
</dbReference>
<proteinExistence type="predicted"/>
<evidence type="ECO:0000256" key="1">
    <source>
        <dbReference type="SAM" id="MobiDB-lite"/>
    </source>
</evidence>
<evidence type="ECO:0000313" key="3">
    <source>
        <dbReference type="EMBL" id="GAA4110260.1"/>
    </source>
</evidence>
<name>A0ABP7XB94_9ACTN</name>
<dbReference type="GO" id="GO:0016787">
    <property type="term" value="F:hydrolase activity"/>
    <property type="evidence" value="ECO:0007669"/>
    <property type="project" value="UniProtKB-KW"/>
</dbReference>
<keyword evidence="4" id="KW-1185">Reference proteome</keyword>
<keyword evidence="3" id="KW-0378">Hydrolase</keyword>
<dbReference type="InterPro" id="IPR051532">
    <property type="entry name" value="Ester_Hydrolysis_Enzymes"/>
</dbReference>
<dbReference type="EMBL" id="BAAAZH010000003">
    <property type="protein sequence ID" value="GAA4110260.1"/>
    <property type="molecule type" value="Genomic_DNA"/>
</dbReference>
<reference evidence="4" key="1">
    <citation type="journal article" date="2019" name="Int. J. Syst. Evol. Microbiol.">
        <title>The Global Catalogue of Microorganisms (GCM) 10K type strain sequencing project: providing services to taxonomists for standard genome sequencing and annotation.</title>
        <authorList>
            <consortium name="The Broad Institute Genomics Platform"/>
            <consortium name="The Broad Institute Genome Sequencing Center for Infectious Disease"/>
            <person name="Wu L."/>
            <person name="Ma J."/>
        </authorList>
    </citation>
    <scope>NUCLEOTIDE SEQUENCE [LARGE SCALE GENOMIC DNA]</scope>
    <source>
        <strain evidence="4">JCM 16703</strain>
    </source>
</reference>
<dbReference type="Pfam" id="PF13472">
    <property type="entry name" value="Lipase_GDSL_2"/>
    <property type="match status" value="1"/>
</dbReference>
<dbReference type="RefSeq" id="WP_344731652.1">
    <property type="nucleotide sequence ID" value="NZ_BAAAZH010000003.1"/>
</dbReference>
<dbReference type="CDD" id="cd01836">
    <property type="entry name" value="FeeA_FeeB_like"/>
    <property type="match status" value="1"/>
</dbReference>
<accession>A0ABP7XB94</accession>
<evidence type="ECO:0000259" key="2">
    <source>
        <dbReference type="Pfam" id="PF13472"/>
    </source>
</evidence>
<dbReference type="Gene3D" id="3.40.50.1110">
    <property type="entry name" value="SGNH hydrolase"/>
    <property type="match status" value="1"/>
</dbReference>
<feature type="region of interest" description="Disordered" evidence="1">
    <location>
        <begin position="319"/>
        <end position="369"/>
    </location>
</feature>
<feature type="domain" description="SGNH hydrolase-type esterase" evidence="2">
    <location>
        <begin position="71"/>
        <end position="248"/>
    </location>
</feature>
<comment type="caution">
    <text evidence="3">The sequence shown here is derived from an EMBL/GenBank/DDBJ whole genome shotgun (WGS) entry which is preliminary data.</text>
</comment>
<dbReference type="InterPro" id="IPR013830">
    <property type="entry name" value="SGNH_hydro"/>
</dbReference>
<evidence type="ECO:0000313" key="4">
    <source>
        <dbReference type="Proteomes" id="UP001501495"/>
    </source>
</evidence>
<protein>
    <submittedName>
        <fullName evidence="3">SGNH/GDSL hydrolase family protein</fullName>
    </submittedName>
</protein>
<dbReference type="SUPFAM" id="SSF52266">
    <property type="entry name" value="SGNH hydrolase"/>
    <property type="match status" value="1"/>
</dbReference>
<sequence>MSRASAARRLASAAAFGGGGLSVVGAGLYGVLTLEAKLARNAIGPIASAPPPDSTGWYGRGRPGPAIKVAVLGDSSAAGYGVVRVEETPGALLASGVAEYADRRVYLRDVAVVGARTSDLAEQIDRVLPSTPDVAVILIGANDVTHVVPPAVSVRHLAEAVRRLREAGVAVVVGTCPDLGTIKPIAPPLKQVARAWSRRLAAGQTIAVLEEGGRTVSLGSILGPEFAATPALLFGPDQFHPSAEGYRRLASVLLPSTLAAVGLTEDDEKELQSLRGERVLPVTEAALEAVAHPGTELDGTQVGGTRLGVRGLWVELRHRRRRSSGEAQTPEDAEHGTESSAEPTPVVPPTPEGIGDADGDAAPLAIPVP</sequence>
<organism evidence="3 4">
    <name type="scientific">Nocardioides fonticola</name>
    <dbReference type="NCBI Taxonomy" id="450363"/>
    <lineage>
        <taxon>Bacteria</taxon>
        <taxon>Bacillati</taxon>
        <taxon>Actinomycetota</taxon>
        <taxon>Actinomycetes</taxon>
        <taxon>Propionibacteriales</taxon>
        <taxon>Nocardioidaceae</taxon>
        <taxon>Nocardioides</taxon>
    </lineage>
</organism>
<dbReference type="InterPro" id="IPR036514">
    <property type="entry name" value="SGNH_hydro_sf"/>
</dbReference>
<dbReference type="PANTHER" id="PTHR30383:SF5">
    <property type="entry name" value="SGNH HYDROLASE-TYPE ESTERASE DOMAIN-CONTAINING PROTEIN"/>
    <property type="match status" value="1"/>
</dbReference>
<dbReference type="Proteomes" id="UP001501495">
    <property type="component" value="Unassembled WGS sequence"/>
</dbReference>
<gene>
    <name evidence="3" type="ORF">GCM10022215_05270</name>
</gene>